<proteinExistence type="predicted"/>
<dbReference type="Proteomes" id="UP000613160">
    <property type="component" value="Unassembled WGS sequence"/>
</dbReference>
<reference evidence="3" key="2">
    <citation type="submission" date="2020-09" db="EMBL/GenBank/DDBJ databases">
        <authorList>
            <person name="Sun Q."/>
            <person name="Zhou Y."/>
        </authorList>
    </citation>
    <scope>NUCLEOTIDE SEQUENCE</scope>
    <source>
        <strain evidence="3">CGMCC 1.15493</strain>
    </source>
</reference>
<organism evidence="3 4">
    <name type="scientific">Aureimonas glaciei</name>
    <dbReference type="NCBI Taxonomy" id="1776957"/>
    <lineage>
        <taxon>Bacteria</taxon>
        <taxon>Pseudomonadati</taxon>
        <taxon>Pseudomonadota</taxon>
        <taxon>Alphaproteobacteria</taxon>
        <taxon>Hyphomicrobiales</taxon>
        <taxon>Aurantimonadaceae</taxon>
        <taxon>Aureimonas</taxon>
    </lineage>
</organism>
<dbReference type="AlphaFoldDB" id="A0A916Y4I7"/>
<protein>
    <submittedName>
        <fullName evidence="3">Uncharacterized protein</fullName>
    </submittedName>
</protein>
<feature type="region of interest" description="Disordered" evidence="2">
    <location>
        <begin position="79"/>
        <end position="104"/>
    </location>
</feature>
<evidence type="ECO:0000313" key="3">
    <source>
        <dbReference type="EMBL" id="GGD30970.1"/>
    </source>
</evidence>
<gene>
    <name evidence="3" type="ORF">GCM10011335_37510</name>
</gene>
<comment type="caution">
    <text evidence="3">The sequence shown here is derived from an EMBL/GenBank/DDBJ whole genome shotgun (WGS) entry which is preliminary data.</text>
</comment>
<evidence type="ECO:0000256" key="1">
    <source>
        <dbReference type="SAM" id="Coils"/>
    </source>
</evidence>
<keyword evidence="4" id="KW-1185">Reference proteome</keyword>
<sequence length="104" mass="12006">MAEETMAHGGSEAEDAYWADDAVGAIRERDAMRERVEALEALVSKMHADREAVWYWIREPDWADEFSFAKWMNARPIHQTAPLRPETAEREATARASVKRYSHD</sequence>
<dbReference type="RefSeq" id="WP_188853569.1">
    <property type="nucleotide sequence ID" value="NZ_BMJJ01000009.1"/>
</dbReference>
<reference evidence="3" key="1">
    <citation type="journal article" date="2014" name="Int. J. Syst. Evol. Microbiol.">
        <title>Complete genome sequence of Corynebacterium casei LMG S-19264T (=DSM 44701T), isolated from a smear-ripened cheese.</title>
        <authorList>
            <consortium name="US DOE Joint Genome Institute (JGI-PGF)"/>
            <person name="Walter F."/>
            <person name="Albersmeier A."/>
            <person name="Kalinowski J."/>
            <person name="Ruckert C."/>
        </authorList>
    </citation>
    <scope>NUCLEOTIDE SEQUENCE</scope>
    <source>
        <strain evidence="3">CGMCC 1.15493</strain>
    </source>
</reference>
<keyword evidence="1" id="KW-0175">Coiled coil</keyword>
<evidence type="ECO:0000313" key="4">
    <source>
        <dbReference type="Proteomes" id="UP000613160"/>
    </source>
</evidence>
<name>A0A916Y4I7_9HYPH</name>
<accession>A0A916Y4I7</accession>
<dbReference type="EMBL" id="BMJJ01000009">
    <property type="protein sequence ID" value="GGD30970.1"/>
    <property type="molecule type" value="Genomic_DNA"/>
</dbReference>
<feature type="coiled-coil region" evidence="1">
    <location>
        <begin position="22"/>
        <end position="49"/>
    </location>
</feature>
<evidence type="ECO:0000256" key="2">
    <source>
        <dbReference type="SAM" id="MobiDB-lite"/>
    </source>
</evidence>